<feature type="transmembrane region" description="Helical" evidence="1">
    <location>
        <begin position="93"/>
        <end position="118"/>
    </location>
</feature>
<sequence>MLSLRLLRGAGPAALGRWALVALASCGAGLLLLAALGWALAHPGGDTSDAVVRLGWCVVPVAVSVQLAVVVGRAQSSTWPREGLAAAGLGRNGVVLLAAATVTAVCVFGSVLALLAFLQLRGDVTGVPYHGVGPGLLAAGRSLPPAGAVTLLALVPLAAGAASAARLRAGAEPGDDMPGELPWGVALVAVGLAVEATAPDRHTFPLPSGLGAMAPAAVGGWALATAGLVLAGPGLVHGCGRLLAAFRPGGLRLLSGRGLQQEARRLGRPLGLLSATVAAGLSGYGLHQDNGRTPGPVTTFAVVLVCMCVLASAAVAVMESRAARASATAALRELAAPASVLRASAALRGAALAVACLLPALLVAALSPTP</sequence>
<reference evidence="2 3" key="1">
    <citation type="journal article" date="2010" name="J. Bacteriol.">
        <title>Biochemical characterization of a novel indole prenyltransferase from Streptomyces sp. SN-593.</title>
        <authorList>
            <person name="Takahashi S."/>
            <person name="Takagi H."/>
            <person name="Toyoda A."/>
            <person name="Uramoto M."/>
            <person name="Nogawa T."/>
            <person name="Ueki M."/>
            <person name="Sakaki Y."/>
            <person name="Osada H."/>
        </authorList>
    </citation>
    <scope>NUCLEOTIDE SEQUENCE [LARGE SCALE GENOMIC DNA]</scope>
    <source>
        <strain evidence="2 3">SN-593</strain>
    </source>
</reference>
<gene>
    <name evidence="2" type="ORF">RVR_7580</name>
</gene>
<feature type="transmembrane region" description="Helical" evidence="1">
    <location>
        <begin position="218"/>
        <end position="246"/>
    </location>
</feature>
<dbReference type="EMBL" id="AP018365">
    <property type="protein sequence ID" value="BBB00494.1"/>
    <property type="molecule type" value="Genomic_DNA"/>
</dbReference>
<feature type="transmembrane region" description="Helical" evidence="1">
    <location>
        <begin position="345"/>
        <end position="366"/>
    </location>
</feature>
<protein>
    <submittedName>
        <fullName evidence="2">Uncharacterized protein</fullName>
    </submittedName>
</protein>
<feature type="transmembrane region" description="Helical" evidence="1">
    <location>
        <begin position="51"/>
        <end position="72"/>
    </location>
</feature>
<feature type="transmembrane region" description="Helical" evidence="1">
    <location>
        <begin position="266"/>
        <end position="286"/>
    </location>
</feature>
<feature type="transmembrane region" description="Helical" evidence="1">
    <location>
        <begin position="146"/>
        <end position="169"/>
    </location>
</feature>
<dbReference type="AlphaFoldDB" id="A0A7U3UX81"/>
<proteinExistence type="predicted"/>
<evidence type="ECO:0000313" key="2">
    <source>
        <dbReference type="EMBL" id="BBB00494.1"/>
    </source>
</evidence>
<keyword evidence="1" id="KW-0812">Transmembrane</keyword>
<keyword evidence="3" id="KW-1185">Reference proteome</keyword>
<name>A0A7U3UX81_9ACTN</name>
<organism evidence="2 3">
    <name type="scientific">Actinacidiphila reveromycinica</name>
    <dbReference type="NCBI Taxonomy" id="659352"/>
    <lineage>
        <taxon>Bacteria</taxon>
        <taxon>Bacillati</taxon>
        <taxon>Actinomycetota</taxon>
        <taxon>Actinomycetes</taxon>
        <taxon>Kitasatosporales</taxon>
        <taxon>Streptomycetaceae</taxon>
        <taxon>Actinacidiphila</taxon>
    </lineage>
</organism>
<reference evidence="2 3" key="2">
    <citation type="journal article" date="2011" name="J. Antibiot.">
        <title>Furaquinocins I and J: novel polyketide isoprenoid hybrid compounds from Streptomyces reveromyceticus SN-593.</title>
        <authorList>
            <person name="Panthee S."/>
            <person name="Takahashi S."/>
            <person name="Takagi H."/>
            <person name="Nogawa T."/>
            <person name="Oowada E."/>
            <person name="Uramoto M."/>
            <person name="Osada H."/>
        </authorList>
    </citation>
    <scope>NUCLEOTIDE SEQUENCE [LARGE SCALE GENOMIC DNA]</scope>
    <source>
        <strain evidence="2 3">SN-593</strain>
    </source>
</reference>
<dbReference type="Proteomes" id="UP000595703">
    <property type="component" value="Chromosome"/>
</dbReference>
<evidence type="ECO:0000313" key="3">
    <source>
        <dbReference type="Proteomes" id="UP000595703"/>
    </source>
</evidence>
<dbReference type="KEGG" id="arev:RVR_7580"/>
<feature type="transmembrane region" description="Helical" evidence="1">
    <location>
        <begin position="298"/>
        <end position="318"/>
    </location>
</feature>
<dbReference type="RefSeq" id="WP_202236481.1">
    <property type="nucleotide sequence ID" value="NZ_AP018365.1"/>
</dbReference>
<accession>A0A7U3UX81</accession>
<reference evidence="2 3" key="4">
    <citation type="journal article" date="2020" name="Sci. Rep.">
        <title>beta-carboline chemical signals induce reveromycin production through a LuxR family regulator in Streptomyces sp. SN-593.</title>
        <authorList>
            <person name="Panthee S."/>
            <person name="Kito N."/>
            <person name="Hayashi T."/>
            <person name="Shimizu T."/>
            <person name="Ishikawa J."/>
            <person name="Hamamoto H."/>
            <person name="Osada H."/>
            <person name="Takahashi S."/>
        </authorList>
    </citation>
    <scope>NUCLEOTIDE SEQUENCE [LARGE SCALE GENOMIC DNA]</scope>
    <source>
        <strain evidence="2 3">SN-593</strain>
    </source>
</reference>
<keyword evidence="1" id="KW-0472">Membrane</keyword>
<evidence type="ECO:0000256" key="1">
    <source>
        <dbReference type="SAM" id="Phobius"/>
    </source>
</evidence>
<reference evidence="2 3" key="3">
    <citation type="journal article" date="2011" name="Nat. Chem. Biol.">
        <title>Reveromycin A biosynthesis uses RevG and RevJ for stereospecific spiroacetal formation.</title>
        <authorList>
            <person name="Takahashi S."/>
            <person name="Toyoda A."/>
            <person name="Sekiyama Y."/>
            <person name="Takagi H."/>
            <person name="Nogawa T."/>
            <person name="Uramoto M."/>
            <person name="Suzuki R."/>
            <person name="Koshino H."/>
            <person name="Kumano T."/>
            <person name="Panthee S."/>
            <person name="Dairi T."/>
            <person name="Ishikawa J."/>
            <person name="Ikeda H."/>
            <person name="Sakaki Y."/>
            <person name="Osada H."/>
        </authorList>
    </citation>
    <scope>NUCLEOTIDE SEQUENCE [LARGE SCALE GENOMIC DNA]</scope>
    <source>
        <strain evidence="2 3">SN-593</strain>
    </source>
</reference>
<keyword evidence="1" id="KW-1133">Transmembrane helix</keyword>
<feature type="transmembrane region" description="Helical" evidence="1">
    <location>
        <begin position="181"/>
        <end position="198"/>
    </location>
</feature>